<dbReference type="AlphaFoldDB" id="A0ABD2I9J3"/>
<evidence type="ECO:0000313" key="2">
    <source>
        <dbReference type="EMBL" id="KAL3069828.1"/>
    </source>
</evidence>
<sequence>MDAILADLNSTINRHSIDPQNEHIIQGLRDLVDSFSVEEPTHNVLDFDSDDEDDVYIDSDTGESADDGGNRDPTNGKYPFETQLKIAKMLADGKSYKHVLSTFVESRNRHEAIHDHDMVVIALLKAREVGLDGFKVPSSNLAHKSKKFRLLQIG</sequence>
<reference evidence="2 3" key="1">
    <citation type="submission" date="2024-10" db="EMBL/GenBank/DDBJ databases">
        <authorList>
            <person name="Kim D."/>
        </authorList>
    </citation>
    <scope>NUCLEOTIDE SEQUENCE [LARGE SCALE GENOMIC DNA]</scope>
    <source>
        <strain evidence="2">BH-2024</strain>
    </source>
</reference>
<comment type="caution">
    <text evidence="2">The sequence shown here is derived from an EMBL/GenBank/DDBJ whole genome shotgun (WGS) entry which is preliminary data.</text>
</comment>
<keyword evidence="3" id="KW-1185">Reference proteome</keyword>
<evidence type="ECO:0000313" key="3">
    <source>
        <dbReference type="Proteomes" id="UP001620626"/>
    </source>
</evidence>
<protein>
    <submittedName>
        <fullName evidence="2">Uncharacterized protein</fullName>
    </submittedName>
</protein>
<evidence type="ECO:0000256" key="1">
    <source>
        <dbReference type="SAM" id="MobiDB-lite"/>
    </source>
</evidence>
<gene>
    <name evidence="2" type="ORF">niasHT_033405</name>
</gene>
<accession>A0ABD2I9J3</accession>
<feature type="region of interest" description="Disordered" evidence="1">
    <location>
        <begin position="48"/>
        <end position="77"/>
    </location>
</feature>
<feature type="compositionally biased region" description="Acidic residues" evidence="1">
    <location>
        <begin position="48"/>
        <end position="66"/>
    </location>
</feature>
<dbReference type="Proteomes" id="UP001620626">
    <property type="component" value="Unassembled WGS sequence"/>
</dbReference>
<organism evidence="2 3">
    <name type="scientific">Heterodera trifolii</name>
    <dbReference type="NCBI Taxonomy" id="157864"/>
    <lineage>
        <taxon>Eukaryota</taxon>
        <taxon>Metazoa</taxon>
        <taxon>Ecdysozoa</taxon>
        <taxon>Nematoda</taxon>
        <taxon>Chromadorea</taxon>
        <taxon>Rhabditida</taxon>
        <taxon>Tylenchina</taxon>
        <taxon>Tylenchomorpha</taxon>
        <taxon>Tylenchoidea</taxon>
        <taxon>Heteroderidae</taxon>
        <taxon>Heteroderinae</taxon>
        <taxon>Heterodera</taxon>
    </lineage>
</organism>
<name>A0ABD2I9J3_9BILA</name>
<proteinExistence type="predicted"/>
<dbReference type="EMBL" id="JBICBT010001390">
    <property type="protein sequence ID" value="KAL3069828.1"/>
    <property type="molecule type" value="Genomic_DNA"/>
</dbReference>